<dbReference type="Proteomes" id="UP000244908">
    <property type="component" value="Chromosome"/>
</dbReference>
<dbReference type="InterPro" id="IPR000056">
    <property type="entry name" value="Ribul_P_3_epim-like"/>
</dbReference>
<evidence type="ECO:0000313" key="4">
    <source>
        <dbReference type="Proteomes" id="UP000244908"/>
    </source>
</evidence>
<dbReference type="PROSITE" id="PS01085">
    <property type="entry name" value="RIBUL_P_3_EPIMER_1"/>
    <property type="match status" value="1"/>
</dbReference>
<reference evidence="3 4" key="1">
    <citation type="journal article" date="2019" name="Int. J. Syst. Evol. Microbiol.">
        <title>Limnobaculum parvum gen. nov., sp. nov., isolated from a freshwater lake.</title>
        <authorList>
            <person name="Baek C."/>
            <person name="Shin S.K."/>
            <person name="Yi H."/>
        </authorList>
    </citation>
    <scope>NUCLEOTIDE SEQUENCE [LARGE SCALE GENOMIC DNA]</scope>
    <source>
        <strain evidence="3 4">HYN0051</strain>
    </source>
</reference>
<dbReference type="AlphaFoldDB" id="A0A2Y9TVQ7"/>
<dbReference type="GO" id="GO:0005975">
    <property type="term" value="P:carbohydrate metabolic process"/>
    <property type="evidence" value="ECO:0007669"/>
    <property type="project" value="InterPro"/>
</dbReference>
<dbReference type="EMBL" id="CP029185">
    <property type="protein sequence ID" value="AWH87514.1"/>
    <property type="molecule type" value="Genomic_DNA"/>
</dbReference>
<dbReference type="InterPro" id="IPR013785">
    <property type="entry name" value="Aldolase_TIM"/>
</dbReference>
<dbReference type="OrthoDB" id="1645589at2"/>
<gene>
    <name evidence="3" type="ORF">HYN51_02400</name>
</gene>
<dbReference type="PROSITE" id="PS01086">
    <property type="entry name" value="RIBUL_P_3_EPIMER_2"/>
    <property type="match status" value="1"/>
</dbReference>
<organism evidence="3 4">
    <name type="scientific">Limnobaculum parvum</name>
    <dbReference type="NCBI Taxonomy" id="2172103"/>
    <lineage>
        <taxon>Bacteria</taxon>
        <taxon>Pseudomonadati</taxon>
        <taxon>Pseudomonadota</taxon>
        <taxon>Gammaproteobacteria</taxon>
        <taxon>Enterobacterales</taxon>
        <taxon>Budviciaceae</taxon>
        <taxon>Limnobaculum</taxon>
    </lineage>
</organism>
<evidence type="ECO:0000256" key="1">
    <source>
        <dbReference type="ARBA" id="ARBA00022723"/>
    </source>
</evidence>
<dbReference type="KEGG" id="lpv:HYN51_02400"/>
<evidence type="ECO:0000256" key="2">
    <source>
        <dbReference type="ARBA" id="ARBA00023235"/>
    </source>
</evidence>
<dbReference type="GO" id="GO:0016857">
    <property type="term" value="F:racemase and epimerase activity, acting on carbohydrates and derivatives"/>
    <property type="evidence" value="ECO:0007669"/>
    <property type="project" value="InterPro"/>
</dbReference>
<evidence type="ECO:0000313" key="3">
    <source>
        <dbReference type="EMBL" id="AWH87514.1"/>
    </source>
</evidence>
<keyword evidence="2 3" id="KW-0413">Isomerase</keyword>
<dbReference type="RefSeq" id="WP_108899602.1">
    <property type="nucleotide sequence ID" value="NZ_CP029185.2"/>
</dbReference>
<protein>
    <submittedName>
        <fullName evidence="3">Epimerase</fullName>
        <ecNumber evidence="3">5.1.3.-</ecNumber>
    </submittedName>
</protein>
<keyword evidence="1" id="KW-0479">Metal-binding</keyword>
<name>A0A2Y9TVQ7_9GAMM</name>
<proteinExistence type="predicted"/>
<dbReference type="Pfam" id="PF00834">
    <property type="entry name" value="Ribul_P_3_epim"/>
    <property type="match status" value="1"/>
</dbReference>
<dbReference type="SUPFAM" id="SSF51366">
    <property type="entry name" value="Ribulose-phoshate binding barrel"/>
    <property type="match status" value="1"/>
</dbReference>
<keyword evidence="4" id="KW-1185">Reference proteome</keyword>
<dbReference type="PANTHER" id="PTHR11749">
    <property type="entry name" value="RIBULOSE-5-PHOSPHATE-3-EPIMERASE"/>
    <property type="match status" value="1"/>
</dbReference>
<dbReference type="EC" id="5.1.3.-" evidence="3"/>
<dbReference type="GO" id="GO:0046872">
    <property type="term" value="F:metal ion binding"/>
    <property type="evidence" value="ECO:0007669"/>
    <property type="project" value="UniProtKB-KW"/>
</dbReference>
<sequence>MLTTIHPSLASASQLELGRTLDVLNTATVGSIHLDIEDTSFIRNITFGVKTATQVAGVTHHPLSFHLMVNDPFPWIEWLKPLNPAWVFVHVETLANPAEILALINGIGSKAGLAFNPATPLEPYSYLATLVDSIMIMTSEPDGMGQRFNPLLIDKVTRAASLFKTREIWADGGITLAAAKKLHIAGARHLVLGRALFNSEDYVINVNTFREVGYER</sequence>
<dbReference type="CDD" id="cd00429">
    <property type="entry name" value="RPE"/>
    <property type="match status" value="1"/>
</dbReference>
<dbReference type="InterPro" id="IPR011060">
    <property type="entry name" value="RibuloseP-bd_barrel"/>
</dbReference>
<accession>A0A2Y9TVQ7</accession>
<dbReference type="Gene3D" id="3.20.20.70">
    <property type="entry name" value="Aldolase class I"/>
    <property type="match status" value="1"/>
</dbReference>